<dbReference type="Pfam" id="PF13715">
    <property type="entry name" value="CarbopepD_reg_2"/>
    <property type="match status" value="1"/>
</dbReference>
<dbReference type="InterPro" id="IPR008969">
    <property type="entry name" value="CarboxyPept-like_regulatory"/>
</dbReference>
<evidence type="ECO:0000256" key="3">
    <source>
        <dbReference type="ARBA" id="ARBA00023237"/>
    </source>
</evidence>
<dbReference type="InterPro" id="IPR036942">
    <property type="entry name" value="Beta-barrel_TonB_sf"/>
</dbReference>
<evidence type="ECO:0000256" key="4">
    <source>
        <dbReference type="SAM" id="SignalP"/>
    </source>
</evidence>
<proteinExistence type="predicted"/>
<dbReference type="PANTHER" id="PTHR40980">
    <property type="entry name" value="PLUG DOMAIN-CONTAINING PROTEIN"/>
    <property type="match status" value="1"/>
</dbReference>
<evidence type="ECO:0000256" key="1">
    <source>
        <dbReference type="ARBA" id="ARBA00004442"/>
    </source>
</evidence>
<gene>
    <name evidence="6" type="ORF">RF683_09665</name>
</gene>
<name>A0ABY9R925_9FLAO</name>
<dbReference type="RefSeq" id="WP_309532083.1">
    <property type="nucleotide sequence ID" value="NZ_CP133721.1"/>
</dbReference>
<dbReference type="PANTHER" id="PTHR40980:SF5">
    <property type="entry name" value="TONB-DEPENDENT RECEPTOR"/>
    <property type="match status" value="1"/>
</dbReference>
<organism evidence="6 7">
    <name type="scientific">Flavobacterium nakdongensis</name>
    <dbReference type="NCBI Taxonomy" id="3073563"/>
    <lineage>
        <taxon>Bacteria</taxon>
        <taxon>Pseudomonadati</taxon>
        <taxon>Bacteroidota</taxon>
        <taxon>Flavobacteriia</taxon>
        <taxon>Flavobacteriales</taxon>
        <taxon>Flavobacteriaceae</taxon>
        <taxon>Flavobacterium</taxon>
    </lineage>
</organism>
<dbReference type="Gene3D" id="2.170.130.10">
    <property type="entry name" value="TonB-dependent receptor, plug domain"/>
    <property type="match status" value="1"/>
</dbReference>
<keyword evidence="7" id="KW-1185">Reference proteome</keyword>
<reference evidence="6" key="1">
    <citation type="submission" date="2023-09" db="EMBL/GenBank/DDBJ databases">
        <title>Flavobacterium sp. 20NA77.7 isolated from freshwater.</title>
        <authorList>
            <person name="Le V."/>
            <person name="Ko S.-R."/>
            <person name="Ahn C.-Y."/>
            <person name="Oh H.-M."/>
        </authorList>
    </citation>
    <scope>NUCLEOTIDE SEQUENCE</scope>
    <source>
        <strain evidence="6">20NA77.7</strain>
    </source>
</reference>
<feature type="chain" id="PRO_5045387737" evidence="4">
    <location>
        <begin position="23"/>
        <end position="936"/>
    </location>
</feature>
<keyword evidence="4" id="KW-0732">Signal</keyword>
<comment type="subcellular location">
    <subcellularLocation>
        <location evidence="1">Cell outer membrane</location>
    </subcellularLocation>
</comment>
<dbReference type="EMBL" id="CP133721">
    <property type="protein sequence ID" value="WMW77747.1"/>
    <property type="molecule type" value="Genomic_DNA"/>
</dbReference>
<keyword evidence="6" id="KW-0675">Receptor</keyword>
<dbReference type="Pfam" id="PF07715">
    <property type="entry name" value="Plug"/>
    <property type="match status" value="1"/>
</dbReference>
<accession>A0ABY9R925</accession>
<dbReference type="Proteomes" id="UP001180481">
    <property type="component" value="Chromosome"/>
</dbReference>
<dbReference type="Gene3D" id="2.60.40.1120">
    <property type="entry name" value="Carboxypeptidase-like, regulatory domain"/>
    <property type="match status" value="1"/>
</dbReference>
<feature type="domain" description="TonB-dependent receptor plug" evidence="5">
    <location>
        <begin position="130"/>
        <end position="224"/>
    </location>
</feature>
<dbReference type="SUPFAM" id="SSF56935">
    <property type="entry name" value="Porins"/>
    <property type="match status" value="1"/>
</dbReference>
<keyword evidence="3" id="KW-0998">Cell outer membrane</keyword>
<evidence type="ECO:0000259" key="5">
    <source>
        <dbReference type="Pfam" id="PF07715"/>
    </source>
</evidence>
<dbReference type="InterPro" id="IPR012910">
    <property type="entry name" value="Plug_dom"/>
</dbReference>
<evidence type="ECO:0000256" key="2">
    <source>
        <dbReference type="ARBA" id="ARBA00023136"/>
    </source>
</evidence>
<keyword evidence="2" id="KW-0472">Membrane</keyword>
<dbReference type="Gene3D" id="2.40.170.20">
    <property type="entry name" value="TonB-dependent receptor, beta-barrel domain"/>
    <property type="match status" value="1"/>
</dbReference>
<evidence type="ECO:0000313" key="6">
    <source>
        <dbReference type="EMBL" id="WMW77747.1"/>
    </source>
</evidence>
<protein>
    <submittedName>
        <fullName evidence="6">TonB-dependent receptor</fullName>
    </submittedName>
</protein>
<evidence type="ECO:0000313" key="7">
    <source>
        <dbReference type="Proteomes" id="UP001180481"/>
    </source>
</evidence>
<feature type="signal peptide" evidence="4">
    <location>
        <begin position="1"/>
        <end position="22"/>
    </location>
</feature>
<sequence>MKITHLLFGLLFMVLSYGQNNAKITGFVLDKDTKKPIELASVFLKGTSYKTDTDATGKYELLAKPGNFTLVVSFVGYKTQEKTVVLVAGQTQNFTCNLQENASKIDEVVVKVSVKKTNETALLKEQQKAVEIKQSIGAQEMSRKGISDVEEGLTKMSSITKVESRGIFVRGLEGRYTNLLLNGLATPTNNPFNKMIPLDLIPTDVVDVIDTYKTFSSNVYGDFAGATFNVQTTTKPAKPITKISAGIGYVTNNNLKDFYFTENSQKGFGYFGFESNYRNLPTYFGATPTSKSVDGAKAQKIFESSLAPVKSRSPLNSSYGILHGDKFNMGAAKLSYLFSLNFDNSYQYREGLRRTFQPGQYSQFSNNLLKKTFNYKTNSSAILGLNYSSEKLNVATNILYLKSSSSEISTSTGVLNAQVNTPNAFLYVNKYEQTDYINGQLMSEYKLSNDGNSKLKAGVSAVKTIYSLPDINSFSGIINPDQTISYRYGGNNFLRQYLNIDNNIFMSGYLEYNHSFGKDNKMIFGVNANENEISSSYRFLNLNQNTNYNTYTLNLENVNNQIMIDLNDADLNKRLFYIEQSAYNWKAKVKDRTIAAYGNFIYNINEKWNTNVGVRIESFNQTSFYKDGTASNKFKEVTTSKSYILPSLNVKYLLNDLTNLRFASSLTYTKPISMEGYPIQIVDPEGETIQGNTFLKNSQNFNVDFKYELFPTAAEMISLSAFGKKINNPIEKIYIASAGGPMISYTNSKEALLYGVEGEIKLDCKRISEKLSSLSIGFNGTLMQTQVTIADKITNPINGELMDNIENVFAKGENKRQLQGASNWLVNSDIKYAFNLSKKWNATISTVYNVFGKRIFSVGSNGLDHIYEMPVQKLDIVWSNKINDHIDFKLAADNILNPNVKLELGNESKNSFIENSKIYKDFKRGIGLSMSFSYTF</sequence>
<dbReference type="InterPro" id="IPR037066">
    <property type="entry name" value="Plug_dom_sf"/>
</dbReference>
<dbReference type="SUPFAM" id="SSF49464">
    <property type="entry name" value="Carboxypeptidase regulatory domain-like"/>
    <property type="match status" value="1"/>
</dbReference>